<dbReference type="AlphaFoldDB" id="A0A9B0TBB1"/>
<evidence type="ECO:0000256" key="3">
    <source>
        <dbReference type="ARBA" id="ARBA00022692"/>
    </source>
</evidence>
<keyword evidence="7" id="KW-1015">Disulfide bond</keyword>
<keyword evidence="12" id="KW-1185">Reference proteome</keyword>
<dbReference type="SUPFAM" id="SSF48726">
    <property type="entry name" value="Immunoglobulin"/>
    <property type="match status" value="1"/>
</dbReference>
<dbReference type="InterPro" id="IPR036179">
    <property type="entry name" value="Ig-like_dom_sf"/>
</dbReference>
<accession>A0A9B0TBB1</accession>
<evidence type="ECO:0000256" key="4">
    <source>
        <dbReference type="ARBA" id="ARBA00022729"/>
    </source>
</evidence>
<evidence type="ECO:0000256" key="9">
    <source>
        <dbReference type="ARBA" id="ARBA00023180"/>
    </source>
</evidence>
<dbReference type="RefSeq" id="XP_006860651.1">
    <property type="nucleotide sequence ID" value="XM_006860589.1"/>
</dbReference>
<evidence type="ECO:0000256" key="10">
    <source>
        <dbReference type="ARBA" id="ARBA00023319"/>
    </source>
</evidence>
<keyword evidence="6" id="KW-0472">Membrane</keyword>
<dbReference type="GO" id="GO:0005886">
    <property type="term" value="C:plasma membrane"/>
    <property type="evidence" value="ECO:0007669"/>
    <property type="project" value="UniProtKB-SubCell"/>
</dbReference>
<comment type="subcellular location">
    <subcellularLocation>
        <location evidence="1">Cell membrane</location>
        <topology evidence="1">Single-pass type I membrane protein</topology>
    </subcellularLocation>
</comment>
<dbReference type="GO" id="GO:0030593">
    <property type="term" value="P:neutrophil chemotaxis"/>
    <property type="evidence" value="ECO:0007669"/>
    <property type="project" value="TreeGrafter"/>
</dbReference>
<keyword evidence="3" id="KW-0812">Transmembrane</keyword>
<keyword evidence="4" id="KW-0732">Signal</keyword>
<dbReference type="OrthoDB" id="8959642at2759"/>
<evidence type="ECO:0000256" key="6">
    <source>
        <dbReference type="ARBA" id="ARBA00023136"/>
    </source>
</evidence>
<evidence type="ECO:0000256" key="2">
    <source>
        <dbReference type="ARBA" id="ARBA00022475"/>
    </source>
</evidence>
<dbReference type="Proteomes" id="UP000504623">
    <property type="component" value="Unplaced"/>
</dbReference>
<reference evidence="13" key="1">
    <citation type="submission" date="2025-08" db="UniProtKB">
        <authorList>
            <consortium name="RefSeq"/>
        </authorList>
    </citation>
    <scope>IDENTIFICATION</scope>
    <source>
        <tissue evidence="13">Spleen</tissue>
    </source>
</reference>
<keyword evidence="5" id="KW-1133">Transmembrane helix</keyword>
<dbReference type="PANTHER" id="PTHR19357:SF2">
    <property type="entry name" value="TRIGGERING RECEPTOR EXPRESSED ON MYELOID CELLS 3"/>
    <property type="match status" value="1"/>
</dbReference>
<evidence type="ECO:0000256" key="1">
    <source>
        <dbReference type="ARBA" id="ARBA00004251"/>
    </source>
</evidence>
<evidence type="ECO:0000256" key="8">
    <source>
        <dbReference type="ARBA" id="ARBA00023170"/>
    </source>
</evidence>
<organism evidence="12 13">
    <name type="scientific">Chrysochloris asiatica</name>
    <name type="common">Cape golden mole</name>
    <dbReference type="NCBI Taxonomy" id="185453"/>
    <lineage>
        <taxon>Eukaryota</taxon>
        <taxon>Metazoa</taxon>
        <taxon>Chordata</taxon>
        <taxon>Craniata</taxon>
        <taxon>Vertebrata</taxon>
        <taxon>Euteleostomi</taxon>
        <taxon>Mammalia</taxon>
        <taxon>Eutheria</taxon>
        <taxon>Afrotheria</taxon>
        <taxon>Chrysochloridae</taxon>
        <taxon>Chrysochlorinae</taxon>
        <taxon>Chrysochloris</taxon>
    </lineage>
</organism>
<evidence type="ECO:0000259" key="11">
    <source>
        <dbReference type="Pfam" id="PF07686"/>
    </source>
</evidence>
<keyword evidence="8" id="KW-0675">Receptor</keyword>
<evidence type="ECO:0000256" key="7">
    <source>
        <dbReference type="ARBA" id="ARBA00023157"/>
    </source>
</evidence>
<dbReference type="Pfam" id="PF07686">
    <property type="entry name" value="V-set"/>
    <property type="match status" value="1"/>
</dbReference>
<evidence type="ECO:0000256" key="5">
    <source>
        <dbReference type="ARBA" id="ARBA00022989"/>
    </source>
</evidence>
<dbReference type="InterPro" id="IPR013783">
    <property type="entry name" value="Ig-like_fold"/>
</dbReference>
<dbReference type="Gene3D" id="2.60.40.10">
    <property type="entry name" value="Immunoglobulins"/>
    <property type="match status" value="1"/>
</dbReference>
<keyword evidence="10" id="KW-0393">Immunoglobulin domain</keyword>
<keyword evidence="9" id="KW-0325">Glycoprotein</keyword>
<dbReference type="GeneID" id="102812123"/>
<sequence>MKYASSPKAWQRVRSQGLPETLVRTETKNIEVKRVQAGRYLLEDVPEDAIMKVTVTGLQRQDEGLYQCVVNISPQDLIILYTRIRLVHCSGEQQGTLSWEGAC</sequence>
<protein>
    <submittedName>
        <fullName evidence="13">Triggering receptor expressed on myeloid cells 1-like</fullName>
    </submittedName>
</protein>
<name>A0A9B0TBB1_CHRAS</name>
<gene>
    <name evidence="13" type="primary">LOC102812123</name>
</gene>
<proteinExistence type="predicted"/>
<dbReference type="PANTHER" id="PTHR19357">
    <property type="entry name" value="TRIGGERING RECEPTOR EXPRESSED ON MYELOID CELLS 1"/>
    <property type="match status" value="1"/>
</dbReference>
<evidence type="ECO:0000313" key="13">
    <source>
        <dbReference type="RefSeq" id="XP_006860651.1"/>
    </source>
</evidence>
<keyword evidence="2" id="KW-1003">Cell membrane</keyword>
<feature type="domain" description="Immunoglobulin V-set" evidence="11">
    <location>
        <begin position="3"/>
        <end position="73"/>
    </location>
</feature>
<dbReference type="InterPro" id="IPR013106">
    <property type="entry name" value="Ig_V-set"/>
</dbReference>
<evidence type="ECO:0000313" key="12">
    <source>
        <dbReference type="Proteomes" id="UP000504623"/>
    </source>
</evidence>
<dbReference type="GO" id="GO:0070945">
    <property type="term" value="P:neutrophil-mediated killing of gram-negative bacterium"/>
    <property type="evidence" value="ECO:0007669"/>
    <property type="project" value="TreeGrafter"/>
</dbReference>